<dbReference type="Pfam" id="PF06985">
    <property type="entry name" value="HET"/>
    <property type="match status" value="1"/>
</dbReference>
<dbReference type="Pfam" id="PF24883">
    <property type="entry name" value="NPHP3_N"/>
    <property type="match status" value="1"/>
</dbReference>
<dbReference type="InterPro" id="IPR007111">
    <property type="entry name" value="NACHT_NTPase"/>
</dbReference>
<keyword evidence="1" id="KW-0677">Repeat</keyword>
<dbReference type="Proteomes" id="UP001050691">
    <property type="component" value="Unassembled WGS sequence"/>
</dbReference>
<dbReference type="PANTHER" id="PTHR39596">
    <property type="match status" value="1"/>
</dbReference>
<sequence>MQAFSDSADHHRESSWILLTWEIFTYCEMFGIRMDHFILPPGTTHYITVPHKCIEPYDNGDFYTYPERKGWTADDVEGKDEYGHRRSEDVEIFFQSWLFFGVLVEVFKIVNIKIDTDDFIDHDTGLVTTRKLTGLLEEFAIAWKKTWPDNDESLPFKFSYTPKAVAITKVLTTVFRVMRPFCYDVSIGGRPSVRSSLLSPEIVVSIVGLATTFLEAGKYLYMEFGNQSLVDGGTPLLRSILRKKWCPFHVTAMQIELRLDAQYYLAALPGLPEAELKRHSNCTEIRCTEKPVDEDTYVLKHAVAGCSCQLVPIPIEDLLVTIKQGDTPVISFHKDDDDSNPRLEVKAFNTTTASSLPYISISHVWSDGMGNPKENALPACLLESIQKMVNQVRYPDREPDREHVYFWMDTLCIPVYPKYDEQRKPLLIKMRQIYQEASAVLVLESQLQTVLSTLPLIERRVNFYVTKWVRRLWTYQEGGVSKWLAFQFRDKSLELHDVYAAPDLHAPEHRWASMISQRRQSVAFQFTTNVQLQFGLVYSAMYNWGIEGSLNSMRWAAFLPIASSYSSRMTTRQSDEPLCLAGVMHIDTTPLVRVKGPDRLKSSDKEIRRRADRVLTDERMAILYRLVGKFQDFVIFSKYPRLPINGFRWAPRTFLGELPWFSNMELEQSYKKEDERCTTIYTYKMDKKEKFGLLVTFPLITFNYHSNIDTAVGENFLVNTYLKKPSGNAAALNGGDITRRYLVEPVNVHNDPEGFAWTVGASYSLIMQVPQKKRVVGKPALAVLGRILPWKKRTKYRIKHERLVRVTLLPLQSSSGDVSSPKLEGTEVPGWMQKLLQIFNKKKHAHEGSHSEIVQQTSGNNDNHPNGIFASDNELDRGELDDSMREVSQVLDGTSDITGKHLERDNVAYRYKEVTSNVVQRLSAFTNLVQSIADAHPYSKMAWTIITGVVNVIVYTQDVDQNIFGLFETLDATYKFIEDTKEIENYPSYKRILSTLAKQSVDCAYFIRDYAKNVNFWIRVGKNIIGGPIKTRVQTYQMAFSRLLTEFRTYSSLHTEIAVGRVLELDQEICEVLYLDGLPYAVGAGLNTTKQCLLGTRIEVLEEIVDWINDGDESCPRLFWLAGPAGVGKSAIAHSIAVQFESIGRLGSFFCFDRNCSLERRRDKVFSTIARDLADLDIRIKHELAKVIRNKTSLRTTTDLHLQWTNFILEPLNAISEVSTGPILIIMDALDECDNPSSRQDLLKVLETGIKSLPANVRFLITSRPENDIKLTFEKLESHIRTKMMDTIPDSESERDILTYLKANLDSFGDAAQLMHLVRLSQGLFQWAFLASQFLKGLGNNAGLTVTERYEDLINTQRIRSINDPLDAMYTQILSSLFDPDDSRVMTRFRSIIGSIIASSEPLSLETLVVLRGGSVPSSKREEDIKVVIQYMGSLLSGIDDSSSPIRPLHLSFREYLLDPNRSDRFSIDPSPYHHDFAAGCIRTMMEGLRFNICNIPDSHKRNSDYEVLPAPVLSSISIPLSYSCRFWALHVSLTPFDSSLARNVEEFLYHGFLFWLEVLSLVKAVNIAAKLMSGLMSWCSGGKSHKELYDFAVDGKRFIQLFGDAIAASAPHIYLSALPFCPQDSLIYKTYIKQFPNTLQIASEPICDWSLDSTGSDVGYLNCISFSHGGVYLAVSSSHRGIFKLLDSETFDILGTGEVPDNEIIYAIQFSLDDRTLVLATETKVYLFNILMGGLILRWEFQSTYGELHSFREIRFSQNERYIAFLHNSSLIVWNLETEEETINISFNSGYASSFVFSNGDCHFVTYFADIGAQVWDLKTGTVLHGPFQPPHNYLAVDRTIVFPNGEDIFLLNYAGTWTTHIRQLYKWNFQDKSLRAFYVGRQPSFSRIHISPNGDYIIVQSSHKLTLYDTNGNELHYCEIDTNNFLIAFSEDGKHFATCERGRLKIWELNGWQATPNIQQSMLPPDRIDFQTVSPDEKYFLAQNWTEENHYKIWDIELEQLIQNPNDFASIIAPIFSPLSRYLAYLPHNKTMATISDIHSGNTKEFLSIDEHVYIEGLAFSEDEMRMATLDLVQGTGRIHIWDIASHQIVDTLTIPKATGTNFESCWIRFRASSNFQYFAYFFLDRSDIFLVSRKRSISVNSLISEQVRNWDPCSETFLFSLDEKYMLVTCRSTIFHINLITEEHQAVALQRNHTEGPDLQTSRRIHLMSGSDAILVEISYNDTTFGMHFLAYFFIPQPWDILISTLMPLYLVVNAFLPRQAHLPAF</sequence>
<dbReference type="InterPro" id="IPR010730">
    <property type="entry name" value="HET"/>
</dbReference>
<dbReference type="Gene3D" id="3.40.50.300">
    <property type="entry name" value="P-loop containing nucleotide triphosphate hydrolases"/>
    <property type="match status" value="1"/>
</dbReference>
<keyword evidence="5" id="KW-1185">Reference proteome</keyword>
<evidence type="ECO:0000256" key="1">
    <source>
        <dbReference type="ARBA" id="ARBA00022737"/>
    </source>
</evidence>
<dbReference type="InterPro" id="IPR015943">
    <property type="entry name" value="WD40/YVTN_repeat-like_dom_sf"/>
</dbReference>
<comment type="caution">
    <text evidence="4">The sequence shown here is derived from an EMBL/GenBank/DDBJ whole genome shotgun (WGS) entry which is preliminary data.</text>
</comment>
<keyword evidence="2" id="KW-0472">Membrane</keyword>
<dbReference type="InterPro" id="IPR056884">
    <property type="entry name" value="NPHP3-like_N"/>
</dbReference>
<organism evidence="4 5">
    <name type="scientific">Clathrus columnatus</name>
    <dbReference type="NCBI Taxonomy" id="1419009"/>
    <lineage>
        <taxon>Eukaryota</taxon>
        <taxon>Fungi</taxon>
        <taxon>Dikarya</taxon>
        <taxon>Basidiomycota</taxon>
        <taxon>Agaricomycotina</taxon>
        <taxon>Agaricomycetes</taxon>
        <taxon>Phallomycetidae</taxon>
        <taxon>Phallales</taxon>
        <taxon>Clathraceae</taxon>
        <taxon>Clathrus</taxon>
    </lineage>
</organism>
<dbReference type="SUPFAM" id="SSF52540">
    <property type="entry name" value="P-loop containing nucleoside triphosphate hydrolases"/>
    <property type="match status" value="1"/>
</dbReference>
<dbReference type="PROSITE" id="PS50837">
    <property type="entry name" value="NACHT"/>
    <property type="match status" value="1"/>
</dbReference>
<dbReference type="SUPFAM" id="SSF82171">
    <property type="entry name" value="DPP6 N-terminal domain-like"/>
    <property type="match status" value="1"/>
</dbReference>
<proteinExistence type="predicted"/>
<dbReference type="InterPro" id="IPR027417">
    <property type="entry name" value="P-loop_NTPase"/>
</dbReference>
<evidence type="ECO:0000259" key="3">
    <source>
        <dbReference type="PROSITE" id="PS50837"/>
    </source>
</evidence>
<feature type="domain" description="NACHT" evidence="3">
    <location>
        <begin position="1117"/>
        <end position="1265"/>
    </location>
</feature>
<name>A0AAV5AEM9_9AGAM</name>
<dbReference type="Gene3D" id="2.130.10.10">
    <property type="entry name" value="YVTN repeat-like/Quinoprotein amine dehydrogenase"/>
    <property type="match status" value="2"/>
</dbReference>
<reference evidence="4" key="1">
    <citation type="submission" date="2021-10" db="EMBL/GenBank/DDBJ databases">
        <title>De novo Genome Assembly of Clathrus columnatus (Basidiomycota, Fungi) Using Illumina and Nanopore Sequence Data.</title>
        <authorList>
            <person name="Ogiso-Tanaka E."/>
            <person name="Itagaki H."/>
            <person name="Hosoya T."/>
            <person name="Hosaka K."/>
        </authorList>
    </citation>
    <scope>NUCLEOTIDE SEQUENCE</scope>
    <source>
        <strain evidence="4">MO-923</strain>
    </source>
</reference>
<keyword evidence="2" id="KW-0812">Transmembrane</keyword>
<dbReference type="SUPFAM" id="SSF69304">
    <property type="entry name" value="Tricorn protease N-terminal domain"/>
    <property type="match status" value="1"/>
</dbReference>
<accession>A0AAV5AEM9</accession>
<dbReference type="EMBL" id="BPWL01000006">
    <property type="protein sequence ID" value="GJJ11128.1"/>
    <property type="molecule type" value="Genomic_DNA"/>
</dbReference>
<protein>
    <recommendedName>
        <fullName evidence="3">NACHT domain-containing protein</fullName>
    </recommendedName>
</protein>
<evidence type="ECO:0000256" key="2">
    <source>
        <dbReference type="SAM" id="Phobius"/>
    </source>
</evidence>
<evidence type="ECO:0000313" key="5">
    <source>
        <dbReference type="Proteomes" id="UP001050691"/>
    </source>
</evidence>
<evidence type="ECO:0000313" key="4">
    <source>
        <dbReference type="EMBL" id="GJJ11128.1"/>
    </source>
</evidence>
<feature type="transmembrane region" description="Helical" evidence="2">
    <location>
        <begin position="2244"/>
        <end position="2260"/>
    </location>
</feature>
<dbReference type="PANTHER" id="PTHR39596:SF3">
    <property type="entry name" value="HETEROKARYON INCOMPATIBILITY DOMAIN-CONTAINING PROTEIN"/>
    <property type="match status" value="1"/>
</dbReference>
<gene>
    <name evidence="4" type="ORF">Clacol_005359</name>
</gene>
<keyword evidence="2" id="KW-1133">Transmembrane helix</keyword>